<gene>
    <name evidence="1" type="ORF">J1N35_025596</name>
</gene>
<evidence type="ECO:0000313" key="1">
    <source>
        <dbReference type="EMBL" id="KAH1073268.1"/>
    </source>
</evidence>
<evidence type="ECO:0000313" key="2">
    <source>
        <dbReference type="Proteomes" id="UP000828251"/>
    </source>
</evidence>
<sequence>MTRSHLNKKRLECQDSTKARIVNYLGIRETRVIRKYLSFPIMAGHSSRIDFNFTIDKIRSKLKTWNAIRLSLLQLLYATQVST</sequence>
<accession>A0A9D3V7Y2</accession>
<organism evidence="1 2">
    <name type="scientific">Gossypium stocksii</name>
    <dbReference type="NCBI Taxonomy" id="47602"/>
    <lineage>
        <taxon>Eukaryota</taxon>
        <taxon>Viridiplantae</taxon>
        <taxon>Streptophyta</taxon>
        <taxon>Embryophyta</taxon>
        <taxon>Tracheophyta</taxon>
        <taxon>Spermatophyta</taxon>
        <taxon>Magnoliopsida</taxon>
        <taxon>eudicotyledons</taxon>
        <taxon>Gunneridae</taxon>
        <taxon>Pentapetalae</taxon>
        <taxon>rosids</taxon>
        <taxon>malvids</taxon>
        <taxon>Malvales</taxon>
        <taxon>Malvaceae</taxon>
        <taxon>Malvoideae</taxon>
        <taxon>Gossypium</taxon>
    </lineage>
</organism>
<dbReference type="Proteomes" id="UP000828251">
    <property type="component" value="Unassembled WGS sequence"/>
</dbReference>
<comment type="caution">
    <text evidence="1">The sequence shown here is derived from an EMBL/GenBank/DDBJ whole genome shotgun (WGS) entry which is preliminary data.</text>
</comment>
<name>A0A9D3V7Y2_9ROSI</name>
<protein>
    <submittedName>
        <fullName evidence="1">Uncharacterized protein</fullName>
    </submittedName>
</protein>
<keyword evidence="2" id="KW-1185">Reference proteome</keyword>
<dbReference type="EMBL" id="JAIQCV010000008">
    <property type="protein sequence ID" value="KAH1073268.1"/>
    <property type="molecule type" value="Genomic_DNA"/>
</dbReference>
<dbReference type="AlphaFoldDB" id="A0A9D3V7Y2"/>
<feature type="non-terminal residue" evidence="1">
    <location>
        <position position="83"/>
    </location>
</feature>
<proteinExistence type="predicted"/>
<reference evidence="1 2" key="1">
    <citation type="journal article" date="2021" name="Plant Biotechnol. J.">
        <title>Multi-omics assisted identification of the key and species-specific regulatory components of drought-tolerant mechanisms in Gossypium stocksii.</title>
        <authorList>
            <person name="Yu D."/>
            <person name="Ke L."/>
            <person name="Zhang D."/>
            <person name="Wu Y."/>
            <person name="Sun Y."/>
            <person name="Mei J."/>
            <person name="Sun J."/>
            <person name="Sun Y."/>
        </authorList>
    </citation>
    <scope>NUCLEOTIDE SEQUENCE [LARGE SCALE GENOMIC DNA]</scope>
    <source>
        <strain evidence="2">cv. E1</strain>
        <tissue evidence="1">Leaf</tissue>
    </source>
</reference>